<comment type="caution">
    <text evidence="1">The sequence shown here is derived from an EMBL/GenBank/DDBJ whole genome shotgun (WGS) entry which is preliminary data.</text>
</comment>
<protein>
    <submittedName>
        <fullName evidence="1">Uncharacterized protein</fullName>
    </submittedName>
</protein>
<accession>A0ABP8J351</accession>
<organism evidence="1 2">
    <name type="scientific">Tsukamurella soli</name>
    <dbReference type="NCBI Taxonomy" id="644556"/>
    <lineage>
        <taxon>Bacteria</taxon>
        <taxon>Bacillati</taxon>
        <taxon>Actinomycetota</taxon>
        <taxon>Actinomycetes</taxon>
        <taxon>Mycobacteriales</taxon>
        <taxon>Tsukamurellaceae</taxon>
        <taxon>Tsukamurella</taxon>
    </lineage>
</organism>
<evidence type="ECO:0000313" key="2">
    <source>
        <dbReference type="Proteomes" id="UP001500635"/>
    </source>
</evidence>
<dbReference type="RefSeq" id="WP_344990038.1">
    <property type="nucleotide sequence ID" value="NZ_BAABFR010000003.1"/>
</dbReference>
<reference evidence="2" key="1">
    <citation type="journal article" date="2019" name="Int. J. Syst. Evol. Microbiol.">
        <title>The Global Catalogue of Microorganisms (GCM) 10K type strain sequencing project: providing services to taxonomists for standard genome sequencing and annotation.</title>
        <authorList>
            <consortium name="The Broad Institute Genomics Platform"/>
            <consortium name="The Broad Institute Genome Sequencing Center for Infectious Disease"/>
            <person name="Wu L."/>
            <person name="Ma J."/>
        </authorList>
    </citation>
    <scope>NUCLEOTIDE SEQUENCE [LARGE SCALE GENOMIC DNA]</scope>
    <source>
        <strain evidence="2">JCM 17688</strain>
    </source>
</reference>
<proteinExistence type="predicted"/>
<keyword evidence="2" id="KW-1185">Reference proteome</keyword>
<name>A0ABP8J351_9ACTN</name>
<dbReference type="EMBL" id="BAABFR010000003">
    <property type="protein sequence ID" value="GAA4383860.1"/>
    <property type="molecule type" value="Genomic_DNA"/>
</dbReference>
<gene>
    <name evidence="1" type="ORF">GCM10023147_03660</name>
</gene>
<sequence length="88" mass="9811">MKCWDVIAELEKYGVALPDDDPALMDGLLAFEATVWLAVQRKVSLPGGLLDELDSLAQRLQRPGTRMMERTFKNITALRDIARRAPAA</sequence>
<dbReference type="Proteomes" id="UP001500635">
    <property type="component" value="Unassembled WGS sequence"/>
</dbReference>
<evidence type="ECO:0000313" key="1">
    <source>
        <dbReference type="EMBL" id="GAA4383860.1"/>
    </source>
</evidence>